<reference evidence="1" key="1">
    <citation type="submission" date="2023-07" db="EMBL/GenBank/DDBJ databases">
        <title>Chromosome-level genome assembly of Artemia franciscana.</title>
        <authorList>
            <person name="Jo E."/>
        </authorList>
    </citation>
    <scope>NUCLEOTIDE SEQUENCE</scope>
    <source>
        <tissue evidence="1">Whole body</tissue>
    </source>
</reference>
<evidence type="ECO:0000313" key="1">
    <source>
        <dbReference type="EMBL" id="KAK2723713.1"/>
    </source>
</evidence>
<protein>
    <submittedName>
        <fullName evidence="1">Uncharacterized protein</fullName>
    </submittedName>
</protein>
<dbReference type="PANTHER" id="PTHR14947:SF26">
    <property type="entry name" value="RIKEN CDNA D130040H23 GENE"/>
    <property type="match status" value="1"/>
</dbReference>
<dbReference type="EMBL" id="JAVRJZ010000004">
    <property type="protein sequence ID" value="KAK2723713.1"/>
    <property type="molecule type" value="Genomic_DNA"/>
</dbReference>
<name>A0AA88I6M4_ARTSF</name>
<accession>A0AA88I6M4</accession>
<dbReference type="AlphaFoldDB" id="A0AA88I6M4"/>
<sequence length="486" mass="55308">MFEKVEDISSNDDKNMLGGTHPMLLMKQEAKPFAISTGTSGDCHHDTDSVKLESKIDVDEVPVYPIIKELIQEKKLLNVIYVTKHSAKKAIYLFTKELILEKNHLSVTYVAKHSTKKPPYLFIKELTLKKNPLNVKYAKKYSAEKPTYLFIKELILGKNLSNVMYVRNALLIVLFYLIIKKLTLKKNPLNVKYVTKHFAENLTYLFIKELILGKSLSNVICVRGVLLKDPVYPNIKELILEKNHSNVMYVTKLFAKKPTYMSIKELILEKNLLNVLYVRNVLLRVPFYLVMKGLIRDKNFFNALTCLQPCKDLSSKLYGISLIMENELFHCSHLQGKHHPADLLSRPEILEEFSPLQFTEEEAEFLAAEAEEISSNENKDIFGSTHPMLLIKEEAKLFVSSTSISGDYPHNADHVKLESSIDGDEAIETEAAESVASCLSNEREKEILENRQYVKALLKSTELLGRQGLAFCGHDEGGLVPIKKIS</sequence>
<dbReference type="PANTHER" id="PTHR14947">
    <property type="entry name" value="ZINC FINGER PROTEIN"/>
    <property type="match status" value="1"/>
</dbReference>
<comment type="caution">
    <text evidence="1">The sequence shown here is derived from an EMBL/GenBank/DDBJ whole genome shotgun (WGS) entry which is preliminary data.</text>
</comment>
<dbReference type="InterPro" id="IPR039938">
    <property type="entry name" value="Sp4-like"/>
</dbReference>
<evidence type="ECO:0000313" key="2">
    <source>
        <dbReference type="Proteomes" id="UP001187531"/>
    </source>
</evidence>
<proteinExistence type="predicted"/>
<dbReference type="Proteomes" id="UP001187531">
    <property type="component" value="Unassembled WGS sequence"/>
</dbReference>
<gene>
    <name evidence="1" type="ORF">QYM36_002153</name>
</gene>
<keyword evidence="2" id="KW-1185">Reference proteome</keyword>
<organism evidence="1 2">
    <name type="scientific">Artemia franciscana</name>
    <name type="common">Brine shrimp</name>
    <name type="synonym">Artemia sanfranciscana</name>
    <dbReference type="NCBI Taxonomy" id="6661"/>
    <lineage>
        <taxon>Eukaryota</taxon>
        <taxon>Metazoa</taxon>
        <taxon>Ecdysozoa</taxon>
        <taxon>Arthropoda</taxon>
        <taxon>Crustacea</taxon>
        <taxon>Branchiopoda</taxon>
        <taxon>Anostraca</taxon>
        <taxon>Artemiidae</taxon>
        <taxon>Artemia</taxon>
    </lineage>
</organism>